<dbReference type="Proteomes" id="UP000471435">
    <property type="component" value="Unassembled WGS sequence"/>
</dbReference>
<sequence>MASADSNTAPRNRNDEGGTGADTQMGYGNSRNQDGQMEQDIALSQVPPMQGDQHIVGETSDRPDLSVKAAANRPLYEGDRG</sequence>
<feature type="compositionally biased region" description="Polar residues" evidence="1">
    <location>
        <begin position="1"/>
        <end position="11"/>
    </location>
</feature>
<protein>
    <submittedName>
        <fullName evidence="2">Uncharacterized protein</fullName>
    </submittedName>
</protein>
<reference evidence="2 3" key="1">
    <citation type="submission" date="2019-12" db="EMBL/GenBank/DDBJ databases">
        <title>Genomic-based taxomic classification of the family Erythrobacteraceae.</title>
        <authorList>
            <person name="Xu L."/>
        </authorList>
    </citation>
    <scope>NUCLEOTIDE SEQUENCE [LARGE SCALE GENOMIC DNA]</scope>
    <source>
        <strain evidence="2 3">SW-109</strain>
    </source>
</reference>
<dbReference type="RefSeq" id="WP_160730891.1">
    <property type="nucleotide sequence ID" value="NZ_WTYP01000002.1"/>
</dbReference>
<feature type="compositionally biased region" description="Polar residues" evidence="1">
    <location>
        <begin position="26"/>
        <end position="36"/>
    </location>
</feature>
<dbReference type="AlphaFoldDB" id="A0A6I4V5P3"/>
<evidence type="ECO:0000313" key="3">
    <source>
        <dbReference type="Proteomes" id="UP000471435"/>
    </source>
</evidence>
<keyword evidence="3" id="KW-1185">Reference proteome</keyword>
<comment type="caution">
    <text evidence="2">The sequence shown here is derived from an EMBL/GenBank/DDBJ whole genome shotgun (WGS) entry which is preliminary data.</text>
</comment>
<feature type="region of interest" description="Disordered" evidence="1">
    <location>
        <begin position="1"/>
        <end position="81"/>
    </location>
</feature>
<evidence type="ECO:0000313" key="2">
    <source>
        <dbReference type="EMBL" id="MXP47614.1"/>
    </source>
</evidence>
<name>A0A6I4V5P3_9SPHN</name>
<dbReference type="EMBL" id="WTYP01000002">
    <property type="protein sequence ID" value="MXP47614.1"/>
    <property type="molecule type" value="Genomic_DNA"/>
</dbReference>
<organism evidence="2 3">
    <name type="scientific">Pontixanthobacter luteolus</name>
    <dbReference type="NCBI Taxonomy" id="295089"/>
    <lineage>
        <taxon>Bacteria</taxon>
        <taxon>Pseudomonadati</taxon>
        <taxon>Pseudomonadota</taxon>
        <taxon>Alphaproteobacteria</taxon>
        <taxon>Sphingomonadales</taxon>
        <taxon>Erythrobacteraceae</taxon>
        <taxon>Pontixanthobacter</taxon>
    </lineage>
</organism>
<evidence type="ECO:0000256" key="1">
    <source>
        <dbReference type="SAM" id="MobiDB-lite"/>
    </source>
</evidence>
<gene>
    <name evidence="2" type="ORF">GRI43_09505</name>
</gene>
<proteinExistence type="predicted"/>
<dbReference type="OrthoDB" id="7410755at2"/>
<accession>A0A6I4V5P3</accession>